<evidence type="ECO:0000313" key="1">
    <source>
        <dbReference type="EnsemblMetazoa" id="PPA23208.1"/>
    </source>
</evidence>
<proteinExistence type="predicted"/>
<keyword evidence="2" id="KW-1185">Reference proteome</keyword>
<gene>
    <name evidence="1" type="primary">WBGene00112762</name>
</gene>
<name>A0A2A6CKW2_PRIPA</name>
<sequence>MPVCSKTAMRVHLLLLSLAAILIDCMPDNMCFPASGTVSAREFLIENQTETVRGCQVLCGDDDKCAAIFYSQPTCILLGGLVANTQCTLPISYPAKQVGGCPVRTNPAAEIGNDPCVQSWNSTAIRIGIPGICAKDGQTYVVRGVDEFGNRITLDDNTMNASIILRYFCAGLCAIFLVLYFNQSRNMWNYTFEATQISIPLIAVGCAVPNDACPCDKLPLVYPDVSNGVATAVGTTGACNLQDDASLNYSLQYYGAKFNNVLEPATFAVEQTRNMTITCKAGIWLLSYLDFSDQAQMLNGTCVPTTLPRQ</sequence>
<dbReference type="AlphaFoldDB" id="A0A2A6CKW2"/>
<dbReference type="Proteomes" id="UP000005239">
    <property type="component" value="Unassembled WGS sequence"/>
</dbReference>
<evidence type="ECO:0000313" key="2">
    <source>
        <dbReference type="Proteomes" id="UP000005239"/>
    </source>
</evidence>
<accession>A0A2A6CKW2</accession>
<protein>
    <submittedName>
        <fullName evidence="1">Uncharacterized protein</fullName>
    </submittedName>
</protein>
<reference evidence="1" key="2">
    <citation type="submission" date="2022-06" db="UniProtKB">
        <authorList>
            <consortium name="EnsemblMetazoa"/>
        </authorList>
    </citation>
    <scope>IDENTIFICATION</scope>
    <source>
        <strain evidence="1">PS312</strain>
    </source>
</reference>
<organism evidence="1 2">
    <name type="scientific">Pristionchus pacificus</name>
    <name type="common">Parasitic nematode worm</name>
    <dbReference type="NCBI Taxonomy" id="54126"/>
    <lineage>
        <taxon>Eukaryota</taxon>
        <taxon>Metazoa</taxon>
        <taxon>Ecdysozoa</taxon>
        <taxon>Nematoda</taxon>
        <taxon>Chromadorea</taxon>
        <taxon>Rhabditida</taxon>
        <taxon>Rhabditina</taxon>
        <taxon>Diplogasteromorpha</taxon>
        <taxon>Diplogasteroidea</taxon>
        <taxon>Neodiplogasteridae</taxon>
        <taxon>Pristionchus</taxon>
    </lineage>
</organism>
<dbReference type="EnsemblMetazoa" id="PPA23208.1">
    <property type="protein sequence ID" value="PPA23208.1"/>
    <property type="gene ID" value="WBGene00112762"/>
</dbReference>
<reference evidence="2" key="1">
    <citation type="journal article" date="2008" name="Nat. Genet.">
        <title>The Pristionchus pacificus genome provides a unique perspective on nematode lifestyle and parasitism.</title>
        <authorList>
            <person name="Dieterich C."/>
            <person name="Clifton S.W."/>
            <person name="Schuster L.N."/>
            <person name="Chinwalla A."/>
            <person name="Delehaunty K."/>
            <person name="Dinkelacker I."/>
            <person name="Fulton L."/>
            <person name="Fulton R."/>
            <person name="Godfrey J."/>
            <person name="Minx P."/>
            <person name="Mitreva M."/>
            <person name="Roeseler W."/>
            <person name="Tian H."/>
            <person name="Witte H."/>
            <person name="Yang S.P."/>
            <person name="Wilson R.K."/>
            <person name="Sommer R.J."/>
        </authorList>
    </citation>
    <scope>NUCLEOTIDE SEQUENCE [LARGE SCALE GENOMIC DNA]</scope>
    <source>
        <strain evidence="2">PS312</strain>
    </source>
</reference>
<accession>A0A8R1YL22</accession>